<evidence type="ECO:0000256" key="7">
    <source>
        <dbReference type="ARBA" id="ARBA00023015"/>
    </source>
</evidence>
<organism evidence="12 13">
    <name type="scientific">Astyanax mexicanus</name>
    <name type="common">Blind cave fish</name>
    <name type="synonym">Astyanax fasciatus mexicanus</name>
    <dbReference type="NCBI Taxonomy" id="7994"/>
    <lineage>
        <taxon>Eukaryota</taxon>
        <taxon>Metazoa</taxon>
        <taxon>Chordata</taxon>
        <taxon>Craniata</taxon>
        <taxon>Vertebrata</taxon>
        <taxon>Euteleostomi</taxon>
        <taxon>Actinopterygii</taxon>
        <taxon>Neopterygii</taxon>
        <taxon>Teleostei</taxon>
        <taxon>Ostariophysi</taxon>
        <taxon>Characiformes</taxon>
        <taxon>Characoidei</taxon>
        <taxon>Acestrorhamphidae</taxon>
        <taxon>Acestrorhamphinae</taxon>
        <taxon>Astyanax</taxon>
    </lineage>
</organism>
<dbReference type="PROSITE" id="PS50157">
    <property type="entry name" value="ZINC_FINGER_C2H2_2"/>
    <property type="match status" value="3"/>
</dbReference>
<keyword evidence="7" id="KW-0805">Transcription regulation</keyword>
<evidence type="ECO:0000256" key="6">
    <source>
        <dbReference type="ARBA" id="ARBA00022833"/>
    </source>
</evidence>
<keyword evidence="8" id="KW-0804">Transcription</keyword>
<evidence type="ECO:0000313" key="12">
    <source>
        <dbReference type="Ensembl" id="ENSAMXP00000045332.1"/>
    </source>
</evidence>
<evidence type="ECO:0000259" key="11">
    <source>
        <dbReference type="PROSITE" id="PS50157"/>
    </source>
</evidence>
<feature type="domain" description="C2H2-type" evidence="11">
    <location>
        <begin position="306"/>
        <end position="333"/>
    </location>
</feature>
<dbReference type="PANTHER" id="PTHR23235">
    <property type="entry name" value="KRUEPPEL-LIKE TRANSCRIPTION FACTOR"/>
    <property type="match status" value="1"/>
</dbReference>
<feature type="domain" description="C2H2-type" evidence="11">
    <location>
        <begin position="276"/>
        <end position="305"/>
    </location>
</feature>
<name>A0A3B1JSE6_ASTMX</name>
<dbReference type="GO" id="GO:0000981">
    <property type="term" value="F:DNA-binding transcription factor activity, RNA polymerase II-specific"/>
    <property type="evidence" value="ECO:0007669"/>
    <property type="project" value="TreeGrafter"/>
</dbReference>
<dbReference type="Gene3D" id="3.30.160.60">
    <property type="entry name" value="Classic Zinc Finger"/>
    <property type="match status" value="3"/>
</dbReference>
<reference evidence="13" key="2">
    <citation type="journal article" date="2014" name="Nat. Commun.">
        <title>The cavefish genome reveals candidate genes for eye loss.</title>
        <authorList>
            <person name="McGaugh S.E."/>
            <person name="Gross J.B."/>
            <person name="Aken B."/>
            <person name="Blin M."/>
            <person name="Borowsky R."/>
            <person name="Chalopin D."/>
            <person name="Hinaux H."/>
            <person name="Jeffery W.R."/>
            <person name="Keene A."/>
            <person name="Ma L."/>
            <person name="Minx P."/>
            <person name="Murphy D."/>
            <person name="O'Quin K.E."/>
            <person name="Retaux S."/>
            <person name="Rohner N."/>
            <person name="Searle S.M."/>
            <person name="Stahl B.A."/>
            <person name="Tabin C."/>
            <person name="Volff J.N."/>
            <person name="Yoshizawa M."/>
            <person name="Warren W.C."/>
        </authorList>
    </citation>
    <scope>NUCLEOTIDE SEQUENCE [LARGE SCALE GENOMIC DNA]</scope>
    <source>
        <strain evidence="13">female</strain>
    </source>
</reference>
<dbReference type="InterPro" id="IPR036236">
    <property type="entry name" value="Znf_C2H2_sf"/>
</dbReference>
<dbReference type="PANTHER" id="PTHR23235:SF155">
    <property type="entry name" value="EARLY GROWTH RESPONSE 4-RELATED"/>
    <property type="match status" value="1"/>
</dbReference>
<dbReference type="GO" id="GO:0005634">
    <property type="term" value="C:nucleus"/>
    <property type="evidence" value="ECO:0007669"/>
    <property type="project" value="UniProtKB-SubCell"/>
</dbReference>
<comment type="similarity">
    <text evidence="2">Belongs to the krueppel C2H2-type zinc-finger protein family.</text>
</comment>
<evidence type="ECO:0000313" key="13">
    <source>
        <dbReference type="Proteomes" id="UP000018467"/>
    </source>
</evidence>
<dbReference type="FunCoup" id="A0A3B1JSE6">
    <property type="interactions" value="2"/>
</dbReference>
<keyword evidence="6" id="KW-0862">Zinc</keyword>
<comment type="subcellular location">
    <subcellularLocation>
        <location evidence="1">Nucleus</location>
    </subcellularLocation>
</comment>
<reference evidence="12" key="3">
    <citation type="submission" date="2025-08" db="UniProtKB">
        <authorList>
            <consortium name="Ensembl"/>
        </authorList>
    </citation>
    <scope>IDENTIFICATION</scope>
</reference>
<evidence type="ECO:0000256" key="5">
    <source>
        <dbReference type="ARBA" id="ARBA00022771"/>
    </source>
</evidence>
<dbReference type="InParanoid" id="A0A3B1JSE6"/>
<evidence type="ECO:0000256" key="10">
    <source>
        <dbReference type="PROSITE-ProRule" id="PRU00042"/>
    </source>
</evidence>
<dbReference type="SMART" id="SM00355">
    <property type="entry name" value="ZnF_C2H2"/>
    <property type="match status" value="3"/>
</dbReference>
<proteinExistence type="inferred from homology"/>
<reference evidence="12" key="4">
    <citation type="submission" date="2025-09" db="UniProtKB">
        <authorList>
            <consortium name="Ensembl"/>
        </authorList>
    </citation>
    <scope>IDENTIFICATION</scope>
</reference>
<feature type="domain" description="C2H2-type" evidence="11">
    <location>
        <begin position="334"/>
        <end position="361"/>
    </location>
</feature>
<dbReference type="GO" id="GO:0008270">
    <property type="term" value="F:zinc ion binding"/>
    <property type="evidence" value="ECO:0007669"/>
    <property type="project" value="UniProtKB-KW"/>
</dbReference>
<evidence type="ECO:0000256" key="2">
    <source>
        <dbReference type="ARBA" id="ARBA00006991"/>
    </source>
</evidence>
<evidence type="ECO:0000256" key="4">
    <source>
        <dbReference type="ARBA" id="ARBA00022737"/>
    </source>
</evidence>
<evidence type="ECO:0000256" key="8">
    <source>
        <dbReference type="ARBA" id="ARBA00023163"/>
    </source>
</evidence>
<dbReference type="AlphaFoldDB" id="A0A3B1JSE6"/>
<keyword evidence="13" id="KW-1185">Reference proteome</keyword>
<dbReference type="GO" id="GO:0000978">
    <property type="term" value="F:RNA polymerase II cis-regulatory region sequence-specific DNA binding"/>
    <property type="evidence" value="ECO:0007669"/>
    <property type="project" value="TreeGrafter"/>
</dbReference>
<evidence type="ECO:0000256" key="1">
    <source>
        <dbReference type="ARBA" id="ARBA00004123"/>
    </source>
</evidence>
<dbReference type="Pfam" id="PF00096">
    <property type="entry name" value="zf-C2H2"/>
    <property type="match status" value="3"/>
</dbReference>
<protein>
    <submittedName>
        <fullName evidence="12">Early growth response 4</fullName>
    </submittedName>
</protein>
<dbReference type="SUPFAM" id="SSF57667">
    <property type="entry name" value="beta-beta-alpha zinc fingers"/>
    <property type="match status" value="2"/>
</dbReference>
<dbReference type="Proteomes" id="UP000018467">
    <property type="component" value="Unassembled WGS sequence"/>
</dbReference>
<dbReference type="Bgee" id="ENSAMXG00000030340">
    <property type="expression patterns" value="Expressed in brain and 1 other cell type or tissue"/>
</dbReference>
<keyword evidence="5 10" id="KW-0863">Zinc-finger</keyword>
<reference evidence="13" key="1">
    <citation type="submission" date="2013-03" db="EMBL/GenBank/DDBJ databases">
        <authorList>
            <person name="Jeffery W."/>
            <person name="Warren W."/>
            <person name="Wilson R.K."/>
        </authorList>
    </citation>
    <scope>NUCLEOTIDE SEQUENCE</scope>
    <source>
        <strain evidence="13">female</strain>
    </source>
</reference>
<accession>A0A3B1JSE6</accession>
<evidence type="ECO:0000256" key="3">
    <source>
        <dbReference type="ARBA" id="ARBA00022723"/>
    </source>
</evidence>
<keyword evidence="3" id="KW-0479">Metal-binding</keyword>
<dbReference type="PROSITE" id="PS00028">
    <property type="entry name" value="ZINC_FINGER_C2H2_1"/>
    <property type="match status" value="3"/>
</dbReference>
<evidence type="ECO:0000256" key="9">
    <source>
        <dbReference type="ARBA" id="ARBA00023242"/>
    </source>
</evidence>
<keyword evidence="9" id="KW-0539">Nucleus</keyword>
<dbReference type="InterPro" id="IPR013087">
    <property type="entry name" value="Znf_C2H2_type"/>
</dbReference>
<dbReference type="GeneTree" id="ENSGT00940000165075"/>
<keyword evidence="4" id="KW-0677">Repeat</keyword>
<dbReference type="Ensembl" id="ENSAMXT00000033708.1">
    <property type="protein sequence ID" value="ENSAMXP00000045332.1"/>
    <property type="gene ID" value="ENSAMXG00000030340.1"/>
</dbReference>
<dbReference type="FunFam" id="3.30.160.60:FF:000515">
    <property type="entry name" value="early growth response protein 4"/>
    <property type="match status" value="1"/>
</dbReference>
<sequence>MLNTVDFSALDFICARPETTQPSEPTGLLKPKLEQPDSPFLPGCAECSDLLPPSPPSPPSVFPPETDALLNLITEIVGLSASSPPPPSTSSRCYCSSGGGALLRQGSVGSVASSLGSPGSPFCGSDSSDELLDPAAGGACQPFAAHIKQESFDDFFDDLFEDARACERLADLDDIIELLAPLEPTCAPETWIKQEPLLYADECARAIPSPSNFAAQLQTPPTLHGHALFHATCFPHEPLTLDSLLLSGALPATNRAHAPKATGGRKAAGARREKPFPCPVENCERRFSRSDELNRHVRVHTGHRPFQCRVCSRRFGRSDHLTTHMRTHTGEKPFSCDVCGRRFARSDERKRHARVHIKQRERAQQKAELAAACAFALPGLV</sequence>